<feature type="region of interest" description="Disordered" evidence="1">
    <location>
        <begin position="205"/>
        <end position="231"/>
    </location>
</feature>
<feature type="compositionally biased region" description="Low complexity" evidence="1">
    <location>
        <begin position="210"/>
        <end position="225"/>
    </location>
</feature>
<evidence type="ECO:0000256" key="1">
    <source>
        <dbReference type="SAM" id="MobiDB-lite"/>
    </source>
</evidence>
<evidence type="ECO:0000313" key="2">
    <source>
        <dbReference type="EMBL" id="KAK8878512.1"/>
    </source>
</evidence>
<evidence type="ECO:0008006" key="4">
    <source>
        <dbReference type="Google" id="ProtNLM"/>
    </source>
</evidence>
<dbReference type="EMBL" id="JAPFFF010000011">
    <property type="protein sequence ID" value="KAK8878512.1"/>
    <property type="molecule type" value="Genomic_DNA"/>
</dbReference>
<proteinExistence type="predicted"/>
<dbReference type="Proteomes" id="UP001470230">
    <property type="component" value="Unassembled WGS sequence"/>
</dbReference>
<sequence length="521" mass="60034">MICHFRDGEGIIHDIPITSEITVIDIKKTIEKIMLREYIISKDQKKFIASSFDGNNPKLLEKINQQVTPDRNLEEKLDENFKDFSNNNHAINENEKESLQDLNKEASNIANSDNANITSYREKKTSLSLFKYRRDLFKIQYKMYTLFNDQKLNELDIKEGDLFILTPLPTIKIFLMLPINSTKYFNQIFKPQFLEYKDQIKNSENRDINGNEINNDNNNNNNDNDNSNDKTDLKIKSEKLKVGVNWMKKTGWTIGPIAIPYMTNCALTLLNALEAVFNAKTTNIKVFDCYWNEVRTLSSINPIIKDNVIFGVYIRNQIEETMSHPNKNFTAWTNVFKYKYYNLPTRSKSSQVLQSNSKLQVLIAQPIPQELPKAKNNDIDFPSNSIPLFRSRSGPIKESQIPLQKKSSLNISPKNAEFQLNKNIPRFNIVNIIANPSSFYHPVPVFFQYSNNKKVLACFNSDEILTVQLLSIKKDLGIPESTKISIEFNDSFLDLNSNPEDLKIIEFSTMKIVTSGSCILI</sequence>
<evidence type="ECO:0000313" key="3">
    <source>
        <dbReference type="Proteomes" id="UP001470230"/>
    </source>
</evidence>
<keyword evidence="3" id="KW-1185">Reference proteome</keyword>
<organism evidence="2 3">
    <name type="scientific">Tritrichomonas musculus</name>
    <dbReference type="NCBI Taxonomy" id="1915356"/>
    <lineage>
        <taxon>Eukaryota</taxon>
        <taxon>Metamonada</taxon>
        <taxon>Parabasalia</taxon>
        <taxon>Tritrichomonadida</taxon>
        <taxon>Tritrichomonadidae</taxon>
        <taxon>Tritrichomonas</taxon>
    </lineage>
</organism>
<reference evidence="2 3" key="1">
    <citation type="submission" date="2024-04" db="EMBL/GenBank/DDBJ databases">
        <title>Tritrichomonas musculus Genome.</title>
        <authorList>
            <person name="Alves-Ferreira E."/>
            <person name="Grigg M."/>
            <person name="Lorenzi H."/>
            <person name="Galac M."/>
        </authorList>
    </citation>
    <scope>NUCLEOTIDE SEQUENCE [LARGE SCALE GENOMIC DNA]</scope>
    <source>
        <strain evidence="2 3">EAF2021</strain>
    </source>
</reference>
<gene>
    <name evidence="2" type="ORF">M9Y10_005292</name>
</gene>
<accession>A0ABR2JMF9</accession>
<name>A0ABR2JMF9_9EUKA</name>
<protein>
    <recommendedName>
        <fullName evidence="4">Ubiquitin-like domain-containing protein</fullName>
    </recommendedName>
</protein>
<comment type="caution">
    <text evidence="2">The sequence shown here is derived from an EMBL/GenBank/DDBJ whole genome shotgun (WGS) entry which is preliminary data.</text>
</comment>